<dbReference type="OMA" id="WEVVQEN"/>
<dbReference type="FunCoup" id="P91281">
    <property type="interactions" value="292"/>
</dbReference>
<protein>
    <submittedName>
        <fullName evidence="2">Similar to</fullName>
    </submittedName>
</protein>
<sequence>MNSIVNGLYTFMSTTVVPAVTEQAANLVGGASALAEGATQALTQISQTALEWGSGSEDATASSEVFSWEQQGAAAASSDLQEDKKETTEDVHQEAIGASSPNTSIEWEVIHENPDETGPIRHNQFEMVQNNYEWMKNSK</sequence>
<dbReference type="Bgee" id="WBGene00017854">
    <property type="expression patterns" value="Expressed in embryo and 3 other cell types or tissues"/>
</dbReference>
<dbReference type="AlphaFoldDB" id="P91281"/>
<feature type="region of interest" description="Disordered" evidence="1">
    <location>
        <begin position="69"/>
        <end position="104"/>
    </location>
</feature>
<evidence type="ECO:0000256" key="1">
    <source>
        <dbReference type="SAM" id="MobiDB-lite"/>
    </source>
</evidence>
<dbReference type="IntAct" id="P91281">
    <property type="interactions" value="7"/>
</dbReference>
<feature type="compositionally biased region" description="Basic and acidic residues" evidence="1">
    <location>
        <begin position="81"/>
        <end position="93"/>
    </location>
</feature>
<dbReference type="eggNOG" id="ENOG502TI4U">
    <property type="taxonomic scope" value="Eukaryota"/>
</dbReference>
<evidence type="ECO:0000313" key="2">
    <source>
        <dbReference type="EMBL" id="CCD66285.1"/>
    </source>
</evidence>
<dbReference type="Proteomes" id="UP000001940">
    <property type="component" value="Chromosome I"/>
</dbReference>
<reference evidence="2 3" key="1">
    <citation type="journal article" date="1998" name="Science">
        <title>Genome sequence of the nematode C. elegans: a platform for investigating biology.</title>
        <authorList>
            <consortium name="The C. elegans sequencing consortium"/>
            <person name="Sulson J.E."/>
            <person name="Waterston R."/>
        </authorList>
    </citation>
    <scope>NUCLEOTIDE SEQUENCE [LARGE SCALE GENOMIC DNA]</scope>
    <source>
        <strain evidence="2 3">Bristol N2</strain>
    </source>
</reference>
<dbReference type="PIR" id="T29524">
    <property type="entry name" value="T29524"/>
</dbReference>
<evidence type="ECO:0000313" key="4">
    <source>
        <dbReference type="WormBase" id="F27C1.4"/>
    </source>
</evidence>
<dbReference type="RefSeq" id="NP_491591.1">
    <property type="nucleotide sequence ID" value="NM_059190.3"/>
</dbReference>
<dbReference type="GeneID" id="172193"/>
<organism evidence="2 3">
    <name type="scientific">Caenorhabditis elegans</name>
    <dbReference type="NCBI Taxonomy" id="6239"/>
    <lineage>
        <taxon>Eukaryota</taxon>
        <taxon>Metazoa</taxon>
        <taxon>Ecdysozoa</taxon>
        <taxon>Nematoda</taxon>
        <taxon>Chromadorea</taxon>
        <taxon>Rhabditida</taxon>
        <taxon>Rhabditina</taxon>
        <taxon>Rhabditomorpha</taxon>
        <taxon>Rhabditoidea</taxon>
        <taxon>Rhabditidae</taxon>
        <taxon>Peloderinae</taxon>
        <taxon>Caenorhabditis</taxon>
    </lineage>
</organism>
<dbReference type="InParanoid" id="P91281"/>
<accession>P91281</accession>
<dbReference type="WormBase" id="F27C1.4">
    <property type="protein sequence ID" value="CE09717"/>
    <property type="gene ID" value="WBGene00017854"/>
</dbReference>
<dbReference type="PaxDb" id="6239-F27C1.4"/>
<proteinExistence type="predicted"/>
<dbReference type="HOGENOM" id="CLU_1846940_0_0_1"/>
<evidence type="ECO:0000313" key="3">
    <source>
        <dbReference type="Proteomes" id="UP000001940"/>
    </source>
</evidence>
<dbReference type="KEGG" id="cel:CELE_F27C1.4"/>
<dbReference type="PeptideAtlas" id="P91281"/>
<dbReference type="UCSC" id="F27C1.4">
    <property type="organism name" value="c. elegans"/>
</dbReference>
<dbReference type="CTD" id="172193"/>
<name>P91281_CAEEL</name>
<dbReference type="EMBL" id="BX284601">
    <property type="protein sequence ID" value="CCD66285.1"/>
    <property type="molecule type" value="Genomic_DNA"/>
</dbReference>
<dbReference type="AGR" id="WB:WBGene00017854"/>
<gene>
    <name evidence="2" type="ORF">CELE_F27C1.4</name>
    <name evidence="2 4" type="ORF">F27C1.4</name>
</gene>
<dbReference type="OrthoDB" id="5857300at2759"/>
<keyword evidence="3" id="KW-1185">Reference proteome</keyword>